<comment type="caution">
    <text evidence="7">The sequence shown here is derived from an EMBL/GenBank/DDBJ whole genome shotgun (WGS) entry which is preliminary data.</text>
</comment>
<sequence>MQPLADRMRPTSLAGFLGQESLVGEGKMLSMAIQQDKIPSIIFWGPPGSGKTTLALIIAKQTKSEFKQLSAVSSGKKDLQAVIEEAQMNVRLGKKTILFVDEIHRWNKAQQDALLPFVERGVVTFIGSTTENPSFEIISALLSRCHVFILKSLEEENIAKIIKNALKDKVNGLGNLKIKMNPSVIALLAKMANGDARCALNVLEYSASLSKEITKDILSEAFQKSHLMYDKSGEEHYNIISALHKSMRGSDVNASLYWLSRMIEAGEEPLYIARRLIRFASEDIGLANSLALVQAISTYQACHFIGLPECNVVLAQCVVYMAKSKKSNELYTSYAMAKKDVEELGNLPVPLHLRNAPTKLMKDIGYGKDYKYSPEHSYKEEQQYLPDKLKNKKYLKS</sequence>
<dbReference type="Gene3D" id="1.20.272.10">
    <property type="match status" value="1"/>
</dbReference>
<keyword evidence="3" id="KW-0235">DNA replication</keyword>
<gene>
    <name evidence="7" type="ORF">COX24_01865</name>
</gene>
<dbReference type="InterPro" id="IPR032423">
    <property type="entry name" value="AAA_assoc_2"/>
</dbReference>
<dbReference type="Gene3D" id="3.40.50.300">
    <property type="entry name" value="P-loop containing nucleotide triphosphate hydrolases"/>
    <property type="match status" value="1"/>
</dbReference>
<reference evidence="7 8" key="1">
    <citation type="submission" date="2017-09" db="EMBL/GenBank/DDBJ databases">
        <title>Depth-based differentiation of microbial function through sediment-hosted aquifers and enrichment of novel symbionts in the deep terrestrial subsurface.</title>
        <authorList>
            <person name="Probst A.J."/>
            <person name="Ladd B."/>
            <person name="Jarett J.K."/>
            <person name="Geller-Mcgrath D.E."/>
            <person name="Sieber C.M."/>
            <person name="Emerson J.B."/>
            <person name="Anantharaman K."/>
            <person name="Thomas B.C."/>
            <person name="Malmstrom R."/>
            <person name="Stieglmeier M."/>
            <person name="Klingl A."/>
            <person name="Woyke T."/>
            <person name="Ryan C.M."/>
            <person name="Banfield J.F."/>
        </authorList>
    </citation>
    <scope>NUCLEOTIDE SEQUENCE [LARGE SCALE GENOMIC DNA]</scope>
    <source>
        <strain evidence="7">CG23_combo_of_CG06-09_8_20_14_all_37_87_8</strain>
    </source>
</reference>
<dbReference type="SMART" id="SM00382">
    <property type="entry name" value="AAA"/>
    <property type="match status" value="1"/>
</dbReference>
<dbReference type="Gene3D" id="1.10.8.60">
    <property type="match status" value="1"/>
</dbReference>
<name>A0A2G9ZF03_9BACT</name>
<evidence type="ECO:0000313" key="7">
    <source>
        <dbReference type="EMBL" id="PIP31743.1"/>
    </source>
</evidence>
<dbReference type="GO" id="GO:0016887">
    <property type="term" value="F:ATP hydrolysis activity"/>
    <property type="evidence" value="ECO:0007669"/>
    <property type="project" value="InterPro"/>
</dbReference>
<dbReference type="GO" id="GO:0006261">
    <property type="term" value="P:DNA-templated DNA replication"/>
    <property type="evidence" value="ECO:0007669"/>
    <property type="project" value="TreeGrafter"/>
</dbReference>
<keyword evidence="4" id="KW-0547">Nucleotide-binding</keyword>
<evidence type="ECO:0000256" key="3">
    <source>
        <dbReference type="ARBA" id="ARBA00022705"/>
    </source>
</evidence>
<dbReference type="GO" id="GO:0005524">
    <property type="term" value="F:ATP binding"/>
    <property type="evidence" value="ECO:0007669"/>
    <property type="project" value="UniProtKB-KW"/>
</dbReference>
<dbReference type="EMBL" id="PCSB01000038">
    <property type="protein sequence ID" value="PIP31743.1"/>
    <property type="molecule type" value="Genomic_DNA"/>
</dbReference>
<evidence type="ECO:0000256" key="1">
    <source>
        <dbReference type="ARBA" id="ARBA00002393"/>
    </source>
</evidence>
<dbReference type="Gene3D" id="1.10.3710.10">
    <property type="entry name" value="DNA polymerase III clamp loader subunits, C-terminal domain"/>
    <property type="match status" value="1"/>
</dbReference>
<dbReference type="Pfam" id="PF16193">
    <property type="entry name" value="AAA_assoc_2"/>
    <property type="match status" value="1"/>
</dbReference>
<keyword evidence="5" id="KW-0067">ATP-binding</keyword>
<protein>
    <submittedName>
        <fullName evidence="7">AAA family ATPase</fullName>
    </submittedName>
</protein>
<dbReference type="CDD" id="cd00009">
    <property type="entry name" value="AAA"/>
    <property type="match status" value="1"/>
</dbReference>
<evidence type="ECO:0000256" key="2">
    <source>
        <dbReference type="ARBA" id="ARBA00008959"/>
    </source>
</evidence>
<dbReference type="Proteomes" id="UP000230447">
    <property type="component" value="Unassembled WGS sequence"/>
</dbReference>
<comment type="similarity">
    <text evidence="2">Belongs to the AAA ATPase family. RarA/MGS1/WRNIP1 subfamily.</text>
</comment>
<dbReference type="PANTHER" id="PTHR13779:SF7">
    <property type="entry name" value="ATPASE WRNIP1"/>
    <property type="match status" value="1"/>
</dbReference>
<dbReference type="GO" id="GO:0000731">
    <property type="term" value="P:DNA synthesis involved in DNA repair"/>
    <property type="evidence" value="ECO:0007669"/>
    <property type="project" value="TreeGrafter"/>
</dbReference>
<accession>A0A2G9ZF03</accession>
<dbReference type="FunFam" id="3.40.50.300:FF:000137">
    <property type="entry name" value="Replication-associated recombination protein A"/>
    <property type="match status" value="1"/>
</dbReference>
<evidence type="ECO:0000256" key="4">
    <source>
        <dbReference type="ARBA" id="ARBA00022741"/>
    </source>
</evidence>
<dbReference type="Pfam" id="PF12002">
    <property type="entry name" value="MgsA_C"/>
    <property type="match status" value="1"/>
</dbReference>
<dbReference type="AlphaFoldDB" id="A0A2G9ZF03"/>
<dbReference type="FunFam" id="1.20.272.10:FF:000001">
    <property type="entry name" value="Putative AAA family ATPase"/>
    <property type="match status" value="1"/>
</dbReference>
<dbReference type="InterPro" id="IPR021886">
    <property type="entry name" value="MgsA_C"/>
</dbReference>
<dbReference type="InterPro" id="IPR003959">
    <property type="entry name" value="ATPase_AAA_core"/>
</dbReference>
<dbReference type="PANTHER" id="PTHR13779">
    <property type="entry name" value="WERNER HELICASE-INTERACTING PROTEIN 1 FAMILY MEMBER"/>
    <property type="match status" value="1"/>
</dbReference>
<dbReference type="CDD" id="cd18139">
    <property type="entry name" value="HLD_clamp_RarA"/>
    <property type="match status" value="1"/>
</dbReference>
<comment type="function">
    <text evidence="1">DNA-dependent ATPase that plays important roles in cellular responses to stalled DNA replication processes.</text>
</comment>
<feature type="domain" description="AAA+ ATPase" evidence="6">
    <location>
        <begin position="37"/>
        <end position="153"/>
    </location>
</feature>
<dbReference type="SUPFAM" id="SSF52540">
    <property type="entry name" value="P-loop containing nucleoside triphosphate hydrolases"/>
    <property type="match status" value="1"/>
</dbReference>
<evidence type="ECO:0000256" key="5">
    <source>
        <dbReference type="ARBA" id="ARBA00022840"/>
    </source>
</evidence>
<dbReference type="GO" id="GO:0017116">
    <property type="term" value="F:single-stranded DNA helicase activity"/>
    <property type="evidence" value="ECO:0007669"/>
    <property type="project" value="TreeGrafter"/>
</dbReference>
<evidence type="ECO:0000259" key="6">
    <source>
        <dbReference type="SMART" id="SM00382"/>
    </source>
</evidence>
<dbReference type="InterPro" id="IPR008921">
    <property type="entry name" value="DNA_pol3_clamp-load_cplx_C"/>
</dbReference>
<proteinExistence type="inferred from homology"/>
<dbReference type="InterPro" id="IPR051314">
    <property type="entry name" value="AAA_ATPase_RarA/MGS1/WRNIP1"/>
</dbReference>
<evidence type="ECO:0000313" key="8">
    <source>
        <dbReference type="Proteomes" id="UP000230447"/>
    </source>
</evidence>
<dbReference type="InterPro" id="IPR003593">
    <property type="entry name" value="AAA+_ATPase"/>
</dbReference>
<dbReference type="SUPFAM" id="SSF48019">
    <property type="entry name" value="post-AAA+ oligomerization domain-like"/>
    <property type="match status" value="1"/>
</dbReference>
<dbReference type="GO" id="GO:0008047">
    <property type="term" value="F:enzyme activator activity"/>
    <property type="evidence" value="ECO:0007669"/>
    <property type="project" value="TreeGrafter"/>
</dbReference>
<organism evidence="7 8">
    <name type="scientific">bacterium (Candidatus Gribaldobacteria) CG23_combo_of_CG06-09_8_20_14_all_37_87_8</name>
    <dbReference type="NCBI Taxonomy" id="2014278"/>
    <lineage>
        <taxon>Bacteria</taxon>
        <taxon>Candidatus Gribaldobacteria</taxon>
    </lineage>
</organism>
<dbReference type="InterPro" id="IPR027417">
    <property type="entry name" value="P-loop_NTPase"/>
</dbReference>
<dbReference type="GO" id="GO:0003677">
    <property type="term" value="F:DNA binding"/>
    <property type="evidence" value="ECO:0007669"/>
    <property type="project" value="InterPro"/>
</dbReference>
<dbReference type="Pfam" id="PF00004">
    <property type="entry name" value="AAA"/>
    <property type="match status" value="1"/>
</dbReference>